<protein>
    <submittedName>
        <fullName evidence="1">Uncharacterized protein</fullName>
    </submittedName>
</protein>
<evidence type="ECO:0000313" key="2">
    <source>
        <dbReference type="Proteomes" id="UP001162030"/>
    </source>
</evidence>
<name>A0ABN8X2B1_9GAMM</name>
<evidence type="ECO:0000313" key="1">
    <source>
        <dbReference type="EMBL" id="CAI8830718.1"/>
    </source>
</evidence>
<gene>
    <name evidence="1" type="ORF">MSZNOR_2138</name>
</gene>
<reference evidence="1 2" key="1">
    <citation type="submission" date="2023-03" db="EMBL/GenBank/DDBJ databases">
        <authorList>
            <person name="Pearce D."/>
        </authorList>
    </citation>
    <scope>NUCLEOTIDE SEQUENCE [LARGE SCALE GENOMIC DNA]</scope>
    <source>
        <strain evidence="1">Msz</strain>
    </source>
</reference>
<dbReference type="EMBL" id="OX458333">
    <property type="protein sequence ID" value="CAI8830718.1"/>
    <property type="molecule type" value="Genomic_DNA"/>
</dbReference>
<proteinExistence type="predicted"/>
<accession>A0ABN8X2B1</accession>
<organism evidence="1 2">
    <name type="scientific">Methylocaldum szegediense</name>
    <dbReference type="NCBI Taxonomy" id="73780"/>
    <lineage>
        <taxon>Bacteria</taxon>
        <taxon>Pseudomonadati</taxon>
        <taxon>Pseudomonadota</taxon>
        <taxon>Gammaproteobacteria</taxon>
        <taxon>Methylococcales</taxon>
        <taxon>Methylococcaceae</taxon>
        <taxon>Methylocaldum</taxon>
    </lineage>
</organism>
<sequence>MFPPPSPSGYGAPGSVKAVKGARVLALFYFKGKRAAGRASPFYFTLTPPSAPLYN</sequence>
<dbReference type="Proteomes" id="UP001162030">
    <property type="component" value="Chromosome"/>
</dbReference>
<keyword evidence="2" id="KW-1185">Reference proteome</keyword>